<organism evidence="2">
    <name type="scientific">Anopheles triannulatus</name>
    <dbReference type="NCBI Taxonomy" id="58253"/>
    <lineage>
        <taxon>Eukaryota</taxon>
        <taxon>Metazoa</taxon>
        <taxon>Ecdysozoa</taxon>
        <taxon>Arthropoda</taxon>
        <taxon>Hexapoda</taxon>
        <taxon>Insecta</taxon>
        <taxon>Pterygota</taxon>
        <taxon>Neoptera</taxon>
        <taxon>Endopterygota</taxon>
        <taxon>Diptera</taxon>
        <taxon>Nematocera</taxon>
        <taxon>Culicoidea</taxon>
        <taxon>Culicidae</taxon>
        <taxon>Anophelinae</taxon>
        <taxon>Anopheles</taxon>
    </lineage>
</organism>
<dbReference type="EMBL" id="GGFK01015013">
    <property type="protein sequence ID" value="MBW48334.1"/>
    <property type="molecule type" value="Transcribed_RNA"/>
</dbReference>
<proteinExistence type="predicted"/>
<dbReference type="AlphaFoldDB" id="A0A2M4B5L4"/>
<evidence type="ECO:0000313" key="2">
    <source>
        <dbReference type="EMBL" id="MBW48334.1"/>
    </source>
</evidence>
<sequence length="78" mass="9037">MFSLMCFLVSISCLYEATIASKALAIRFMFHVVPTISFSSNTWANNFKRARLFSAFDKTYFPDKGFVRLIAKYLLKCF</sequence>
<evidence type="ECO:0000256" key="1">
    <source>
        <dbReference type="SAM" id="SignalP"/>
    </source>
</evidence>
<keyword evidence="1" id="KW-0732">Signal</keyword>
<protein>
    <submittedName>
        <fullName evidence="2">Putative secreted protein</fullName>
    </submittedName>
</protein>
<name>A0A2M4B5L4_9DIPT</name>
<reference evidence="2" key="1">
    <citation type="submission" date="2018-01" db="EMBL/GenBank/DDBJ databases">
        <title>An insight into the sialome of Amazonian anophelines.</title>
        <authorList>
            <person name="Ribeiro J.M."/>
            <person name="Scarpassa V."/>
            <person name="Calvo E."/>
        </authorList>
    </citation>
    <scope>NUCLEOTIDE SEQUENCE</scope>
    <source>
        <tissue evidence="2">Salivary glands</tissue>
    </source>
</reference>
<feature type="signal peptide" evidence="1">
    <location>
        <begin position="1"/>
        <end position="20"/>
    </location>
</feature>
<feature type="chain" id="PRO_5014740216" evidence="1">
    <location>
        <begin position="21"/>
        <end position="78"/>
    </location>
</feature>
<accession>A0A2M4B5L4</accession>